<dbReference type="EMBL" id="JARJCN010000055">
    <property type="protein sequence ID" value="KAJ7080334.1"/>
    <property type="molecule type" value="Genomic_DNA"/>
</dbReference>
<protein>
    <submittedName>
        <fullName evidence="1">Uncharacterized protein</fullName>
    </submittedName>
</protein>
<proteinExistence type="predicted"/>
<evidence type="ECO:0000313" key="2">
    <source>
        <dbReference type="Proteomes" id="UP001222325"/>
    </source>
</evidence>
<gene>
    <name evidence="1" type="ORF">B0H15DRAFT_856728</name>
</gene>
<accession>A0AAD6TUN1</accession>
<reference evidence="1" key="1">
    <citation type="submission" date="2023-03" db="EMBL/GenBank/DDBJ databases">
        <title>Massive genome expansion in bonnet fungi (Mycena s.s.) driven by repeated elements and novel gene families across ecological guilds.</title>
        <authorList>
            <consortium name="Lawrence Berkeley National Laboratory"/>
            <person name="Harder C.B."/>
            <person name="Miyauchi S."/>
            <person name="Viragh M."/>
            <person name="Kuo A."/>
            <person name="Thoen E."/>
            <person name="Andreopoulos B."/>
            <person name="Lu D."/>
            <person name="Skrede I."/>
            <person name="Drula E."/>
            <person name="Henrissat B."/>
            <person name="Morin E."/>
            <person name="Kohler A."/>
            <person name="Barry K."/>
            <person name="LaButti K."/>
            <person name="Morin E."/>
            <person name="Salamov A."/>
            <person name="Lipzen A."/>
            <person name="Mereny Z."/>
            <person name="Hegedus B."/>
            <person name="Baldrian P."/>
            <person name="Stursova M."/>
            <person name="Weitz H."/>
            <person name="Taylor A."/>
            <person name="Grigoriev I.V."/>
            <person name="Nagy L.G."/>
            <person name="Martin F."/>
            <person name="Kauserud H."/>
        </authorList>
    </citation>
    <scope>NUCLEOTIDE SEQUENCE</scope>
    <source>
        <strain evidence="1">CBHHK173m</strain>
    </source>
</reference>
<dbReference type="AlphaFoldDB" id="A0AAD6TUN1"/>
<organism evidence="1 2">
    <name type="scientific">Mycena belliarum</name>
    <dbReference type="NCBI Taxonomy" id="1033014"/>
    <lineage>
        <taxon>Eukaryota</taxon>
        <taxon>Fungi</taxon>
        <taxon>Dikarya</taxon>
        <taxon>Basidiomycota</taxon>
        <taxon>Agaricomycotina</taxon>
        <taxon>Agaricomycetes</taxon>
        <taxon>Agaricomycetidae</taxon>
        <taxon>Agaricales</taxon>
        <taxon>Marasmiineae</taxon>
        <taxon>Mycenaceae</taxon>
        <taxon>Mycena</taxon>
    </lineage>
</organism>
<keyword evidence="2" id="KW-1185">Reference proteome</keyword>
<dbReference type="Proteomes" id="UP001222325">
    <property type="component" value="Unassembled WGS sequence"/>
</dbReference>
<name>A0AAD6TUN1_9AGAR</name>
<comment type="caution">
    <text evidence="1">The sequence shown here is derived from an EMBL/GenBank/DDBJ whole genome shotgun (WGS) entry which is preliminary data.</text>
</comment>
<sequence>MHPAVMTCFKILYPFSRISPPFAQNFIAFSRSFRSRSSAHLHIVASCFFPINARRSCSPPFTSTHSSVSGIKQQSVSRRAPDATCSRNAASVIMVTSYWPLCWLFGKLAGVSAITTRRSKSECASEWVPQSREPTRYTLCCLLGIWSVFRIEDISGRGMEKDGREKGEGARGTPGLNAQGCVAAGSCANIVPRGSEFRKERWVRTIPSSSFLEFEKVSGG</sequence>
<evidence type="ECO:0000313" key="1">
    <source>
        <dbReference type="EMBL" id="KAJ7080334.1"/>
    </source>
</evidence>